<evidence type="ECO:0000313" key="3">
    <source>
        <dbReference type="Proteomes" id="UP000006591"/>
    </source>
</evidence>
<keyword evidence="3" id="KW-1185">Reference proteome</keyword>
<proteinExistence type="predicted"/>
<name>A0A0E0I7L8_ORYNI</name>
<dbReference type="Proteomes" id="UP000006591">
    <property type="component" value="Chromosome 8"/>
</dbReference>
<dbReference type="AlphaFoldDB" id="A0A0E0I7L8"/>
<organism evidence="2">
    <name type="scientific">Oryza nivara</name>
    <name type="common">Indian wild rice</name>
    <name type="synonym">Oryza sativa f. spontanea</name>
    <dbReference type="NCBI Taxonomy" id="4536"/>
    <lineage>
        <taxon>Eukaryota</taxon>
        <taxon>Viridiplantae</taxon>
        <taxon>Streptophyta</taxon>
        <taxon>Embryophyta</taxon>
        <taxon>Tracheophyta</taxon>
        <taxon>Spermatophyta</taxon>
        <taxon>Magnoliopsida</taxon>
        <taxon>Liliopsida</taxon>
        <taxon>Poales</taxon>
        <taxon>Poaceae</taxon>
        <taxon>BOP clade</taxon>
        <taxon>Oryzoideae</taxon>
        <taxon>Oryzeae</taxon>
        <taxon>Oryzinae</taxon>
        <taxon>Oryza</taxon>
    </lineage>
</organism>
<reference evidence="2" key="2">
    <citation type="submission" date="2018-04" db="EMBL/GenBank/DDBJ databases">
        <title>OnivRS2 (Oryza nivara Reference Sequence Version 2).</title>
        <authorList>
            <person name="Zhang J."/>
            <person name="Kudrna D."/>
            <person name="Lee S."/>
            <person name="Talag J."/>
            <person name="Rajasekar S."/>
            <person name="Welchert J."/>
            <person name="Hsing Y.-I."/>
            <person name="Wing R.A."/>
        </authorList>
    </citation>
    <scope>NUCLEOTIDE SEQUENCE [LARGE SCALE GENOMIC DNA]</scope>
    <source>
        <strain evidence="2">SL10</strain>
    </source>
</reference>
<dbReference type="HOGENOM" id="CLU_1505775_0_0_1"/>
<evidence type="ECO:0000313" key="2">
    <source>
        <dbReference type="EnsemblPlants" id="ONIVA08G04020.1"/>
    </source>
</evidence>
<feature type="compositionally biased region" description="Basic and acidic residues" evidence="1">
    <location>
        <begin position="143"/>
        <end position="153"/>
    </location>
</feature>
<dbReference type="Gramene" id="ONIVA08G04020.1">
    <property type="protein sequence ID" value="ONIVA08G04020.1"/>
    <property type="gene ID" value="ONIVA08G04020"/>
</dbReference>
<protein>
    <submittedName>
        <fullName evidence="2">Uncharacterized protein</fullName>
    </submittedName>
</protein>
<feature type="compositionally biased region" description="Low complexity" evidence="1">
    <location>
        <begin position="89"/>
        <end position="108"/>
    </location>
</feature>
<dbReference type="EnsemblPlants" id="ONIVA08G04020.1">
    <property type="protein sequence ID" value="ONIVA08G04020.1"/>
    <property type="gene ID" value="ONIVA08G04020"/>
</dbReference>
<accession>A0A0E0I7L8</accession>
<feature type="region of interest" description="Disordered" evidence="1">
    <location>
        <begin position="28"/>
        <end position="179"/>
    </location>
</feature>
<reference evidence="2" key="1">
    <citation type="submission" date="2015-04" db="UniProtKB">
        <authorList>
            <consortium name="EnsemblPlants"/>
        </authorList>
    </citation>
    <scope>IDENTIFICATION</scope>
    <source>
        <strain evidence="2">SL10</strain>
    </source>
</reference>
<sequence length="179" mass="18857">MAVVNCRIVYVGNIAFHASDAELCTTAARSSSPLPRLPRGPRGQRPAGEPVGRSSPRRPRAAPPSPSARSFSHRRRLVGLEGSGRWGNPRAAPSLAPARRSFPRSSALLRRHPPRSSSPTAVASPVTGRRYPPPFLPRSAAQKGEKGEKDGGSHADSAATSDKTGVKITEGPKADGFVS</sequence>
<evidence type="ECO:0000256" key="1">
    <source>
        <dbReference type="SAM" id="MobiDB-lite"/>
    </source>
</evidence>